<protein>
    <submittedName>
        <fullName evidence="1">M20/M25/M40 family metallo-hydrolase</fullName>
    </submittedName>
</protein>
<proteinExistence type="predicted"/>
<name>A0ACD4DE65_9NOCA</name>
<gene>
    <name evidence="1" type="ORF">OED52_16775</name>
</gene>
<reference evidence="1" key="1">
    <citation type="submission" date="2022-10" db="EMBL/GenBank/DDBJ databases">
        <title>Rhodococcus ferula Z13 complete genome.</title>
        <authorList>
            <person name="Long X."/>
            <person name="Zang M."/>
        </authorList>
    </citation>
    <scope>NUCLEOTIDE SEQUENCE</scope>
    <source>
        <strain evidence="1">Z13</strain>
    </source>
</reference>
<sequence length="495" mass="50754">MVSSRTTRGMRTAQGRGAALVLVGVLLASGCSDGEAQTPSVDPAALADAVQIDTLMARLSDLERIANDNGGNRAVGTPGYDASVDYVVAALEGAGFEVETPEFDTTGFTVDREALTVDGAPLEVRALGMSPSTGPDGVSARVVRVPTDDTPGCEATDYDGLDAAGAVVIVDRGECTFADKERIAAEQGAVALLAVNSEEGPLAAATLGDEAEPRIPVGGVAREDGDRLAAASTVTLTLETRTETVTSRNVVAQTRTGATDNVVVVGAHLDSVPDGPGINDNGSGSVAVLETALQLGAEPDVQNAVRFAFWGAEEVGLVGSSRYVDSLSEEERLDIALYLNFDMLGSPNPGYLVFDGDDSDGVGAGPGPEGSAGIERTFATFFADRGIAVDGTDFDGRSDYGPFVDVGIPAGGVFSGADDTKSDEQAGKWGGTAGEPFDPNYHKAEDTVANIDRDAYAIAAAAVAYGTGVYALSLDGPDGVPTGEERVRARAEFTE</sequence>
<dbReference type="Proteomes" id="UP001156484">
    <property type="component" value="Chromosome"/>
</dbReference>
<dbReference type="EMBL" id="CP107551">
    <property type="protein sequence ID" value="UYP18297.1"/>
    <property type="molecule type" value="Genomic_DNA"/>
</dbReference>
<evidence type="ECO:0000313" key="1">
    <source>
        <dbReference type="EMBL" id="UYP18297.1"/>
    </source>
</evidence>
<keyword evidence="2" id="KW-1185">Reference proteome</keyword>
<evidence type="ECO:0000313" key="2">
    <source>
        <dbReference type="Proteomes" id="UP001156484"/>
    </source>
</evidence>
<accession>A0ACD4DE65</accession>
<organism evidence="1 2">
    <name type="scientific">Rhodococcus sacchari</name>
    <dbReference type="NCBI Taxonomy" id="2962047"/>
    <lineage>
        <taxon>Bacteria</taxon>
        <taxon>Bacillati</taxon>
        <taxon>Actinomycetota</taxon>
        <taxon>Actinomycetes</taxon>
        <taxon>Mycobacteriales</taxon>
        <taxon>Nocardiaceae</taxon>
        <taxon>Rhodococcus</taxon>
    </lineage>
</organism>